<dbReference type="EMBL" id="BPLQ01004722">
    <property type="protein sequence ID" value="GIY10160.1"/>
    <property type="molecule type" value="Genomic_DNA"/>
</dbReference>
<proteinExistence type="predicted"/>
<sequence length="91" mass="10072">MQAITTQSNASPLPGCFSTPPFISLPSAAFNRLPSQKNCFHLPPPHRIVPSCVPSPPLSPPLPRTPAPGRKIYRRSKKRRMTLEKEDLTLT</sequence>
<protein>
    <submittedName>
        <fullName evidence="1">Uncharacterized protein</fullName>
    </submittedName>
</protein>
<accession>A0AAV4QQ24</accession>
<evidence type="ECO:0000313" key="2">
    <source>
        <dbReference type="Proteomes" id="UP001054837"/>
    </source>
</evidence>
<dbReference type="AlphaFoldDB" id="A0AAV4QQ24"/>
<evidence type="ECO:0000313" key="1">
    <source>
        <dbReference type="EMBL" id="GIY10160.1"/>
    </source>
</evidence>
<name>A0AAV4QQ24_9ARAC</name>
<reference evidence="1 2" key="1">
    <citation type="submission" date="2021-06" db="EMBL/GenBank/DDBJ databases">
        <title>Caerostris darwini draft genome.</title>
        <authorList>
            <person name="Kono N."/>
            <person name="Arakawa K."/>
        </authorList>
    </citation>
    <scope>NUCLEOTIDE SEQUENCE [LARGE SCALE GENOMIC DNA]</scope>
</reference>
<dbReference type="Proteomes" id="UP001054837">
    <property type="component" value="Unassembled WGS sequence"/>
</dbReference>
<organism evidence="1 2">
    <name type="scientific">Caerostris darwini</name>
    <dbReference type="NCBI Taxonomy" id="1538125"/>
    <lineage>
        <taxon>Eukaryota</taxon>
        <taxon>Metazoa</taxon>
        <taxon>Ecdysozoa</taxon>
        <taxon>Arthropoda</taxon>
        <taxon>Chelicerata</taxon>
        <taxon>Arachnida</taxon>
        <taxon>Araneae</taxon>
        <taxon>Araneomorphae</taxon>
        <taxon>Entelegynae</taxon>
        <taxon>Araneoidea</taxon>
        <taxon>Araneidae</taxon>
        <taxon>Caerostris</taxon>
    </lineage>
</organism>
<comment type="caution">
    <text evidence="1">The sequence shown here is derived from an EMBL/GenBank/DDBJ whole genome shotgun (WGS) entry which is preliminary data.</text>
</comment>
<gene>
    <name evidence="1" type="ORF">CDAR_63381</name>
</gene>
<keyword evidence="2" id="KW-1185">Reference proteome</keyword>